<protein>
    <submittedName>
        <fullName evidence="1">Uncharacterized protein</fullName>
    </submittedName>
</protein>
<organism evidence="1">
    <name type="scientific">Red panda circovirus 4</name>
    <dbReference type="NCBI Taxonomy" id="2863953"/>
    <lineage>
        <taxon>Viruses</taxon>
        <taxon>Monodnaviria</taxon>
        <taxon>Shotokuvirae</taxon>
        <taxon>Cressdnaviricota</taxon>
        <taxon>Arfiviricetes</taxon>
        <taxon>Cirlivirales</taxon>
        <taxon>Circoviridae</taxon>
        <taxon>Circovirus</taxon>
    </lineage>
</organism>
<reference evidence="1" key="1">
    <citation type="submission" date="2021-07" db="EMBL/GenBank/DDBJ databases">
        <title>Communication and adaptive evolution of viruses within giant pandas and their associated organisms in a local ecological environment.</title>
        <authorList>
            <person name="Zhao M."/>
            <person name="Liu S."/>
            <person name="Zhang W."/>
        </authorList>
    </citation>
    <scope>NUCLEOTIDE SEQUENCE</scope>
    <source>
        <strain evidence="1">Rpf281cir02-12</strain>
    </source>
</reference>
<dbReference type="Gene3D" id="2.60.120.20">
    <property type="match status" value="1"/>
</dbReference>
<evidence type="ECO:0000313" key="1">
    <source>
        <dbReference type="EMBL" id="UBJ25924.1"/>
    </source>
</evidence>
<proteinExistence type="predicted"/>
<dbReference type="EMBL" id="MZ556191">
    <property type="protein sequence ID" value="UBJ25924.1"/>
    <property type="molecule type" value="Genomic_DNA"/>
</dbReference>
<sequence>MVVPTSMRRRLLVPGVPSGFLFLLQTIPENPPGLYQLLEGERSRPVIPRPPLSQPFSRLLPRRRGGIGCCMPTAMEGSIAKHSLAILWIRPFVGGYIGRADGLYVDVSFDVPVTSAAVGVVTVDISIHAPMAFRRRTSRRSGYSRASRYRRLQPRLVRSAPLRAVHFATEGLVYSNGKVPIVNGATSWTVLNVLNRGSSITERTGNRVRMLSLLINGGIRFNPFATAPNMMSPNCGPVASVWQHEQNMSLILAYIPSAMPSDGIPPLLDTYYDPNPTTGTVDTWSFPKVTDVPQMRILYRRDYVFTTVPVGAHTAAPFQQNFASPPRHRTVKLKLPLNLMAAYKNVPGATQSADILDGALVLFLLGDYSYAVGSPESWQRPRFIGDIRLAFTNID</sequence>
<accession>A0A8K1M3P8</accession>
<name>A0A8K1M3P8_9CIRC</name>
<dbReference type="InterPro" id="IPR029053">
    <property type="entry name" value="Viral_coat"/>
</dbReference>